<reference evidence="1 2" key="1">
    <citation type="submission" date="2017-05" db="EMBL/GenBank/DDBJ databases">
        <authorList>
            <person name="Varghese N."/>
            <person name="Submissions S."/>
        </authorList>
    </citation>
    <scope>NUCLEOTIDE SEQUENCE [LARGE SCALE GENOMIC DNA]</scope>
    <source>
        <strain evidence="1 2">DSM 21194</strain>
    </source>
</reference>
<dbReference type="EMBL" id="FXTH01000007">
    <property type="protein sequence ID" value="SMO62910.1"/>
    <property type="molecule type" value="Genomic_DNA"/>
</dbReference>
<gene>
    <name evidence="1" type="ORF">SAMN06265218_107119</name>
</gene>
<organism evidence="1 2">
    <name type="scientific">Fodinibius sediminis</name>
    <dbReference type="NCBI Taxonomy" id="1214077"/>
    <lineage>
        <taxon>Bacteria</taxon>
        <taxon>Pseudomonadati</taxon>
        <taxon>Balneolota</taxon>
        <taxon>Balneolia</taxon>
        <taxon>Balneolales</taxon>
        <taxon>Balneolaceae</taxon>
        <taxon>Fodinibius</taxon>
    </lineage>
</organism>
<evidence type="ECO:0000313" key="2">
    <source>
        <dbReference type="Proteomes" id="UP000317593"/>
    </source>
</evidence>
<evidence type="ECO:0000313" key="1">
    <source>
        <dbReference type="EMBL" id="SMO62910.1"/>
    </source>
</evidence>
<proteinExistence type="predicted"/>
<protein>
    <submittedName>
        <fullName evidence="1">Uncharacterized protein</fullName>
    </submittedName>
</protein>
<dbReference type="Proteomes" id="UP000317593">
    <property type="component" value="Unassembled WGS sequence"/>
</dbReference>
<dbReference type="AlphaFoldDB" id="A0A521CW62"/>
<keyword evidence="2" id="KW-1185">Reference proteome</keyword>
<sequence length="56" mass="6499">MKFSACNPFWQNTRAIWQSIVKGKRFLSSTDNIRSFNTYLSFSGERNGIPAREILN</sequence>
<name>A0A521CW62_9BACT</name>
<accession>A0A521CW62</accession>